<evidence type="ECO:0000313" key="2">
    <source>
        <dbReference type="Proteomes" id="UP000004423"/>
    </source>
</evidence>
<reference evidence="1 2" key="1">
    <citation type="journal article" date="2012" name="PLoS ONE">
        <title>Gene Repertoire Evolution of Streptococcus pyogenes Inferred from Phylogenomic Analysis with Streptococcus canis and Streptococcus dysgalactiae.</title>
        <authorList>
            <person name="Lefebure T."/>
            <person name="Richards V.P."/>
            <person name="Lang P."/>
            <person name="Pavinski-Bitar P."/>
            <person name="Stanhope M.J."/>
        </authorList>
    </citation>
    <scope>NUCLEOTIDE SEQUENCE [LARGE SCALE GENOMIC DNA]</scope>
    <source>
        <strain evidence="1 2">FSL Z3-227</strain>
    </source>
</reference>
<dbReference type="AlphaFoldDB" id="A0AAV3FQJ9"/>
<protein>
    <submittedName>
        <fullName evidence="1">Uncharacterized protein</fullName>
    </submittedName>
</protein>
<comment type="caution">
    <text evidence="1">The sequence shown here is derived from an EMBL/GenBank/DDBJ whole genome shotgun (WGS) entry which is preliminary data.</text>
</comment>
<accession>A0AAV3FQJ9</accession>
<sequence length="49" mass="5842">MHVLNLLTEFKEEVGDSGFQFYQRQFRSEVGNARTEAQVNELYAEFRKE</sequence>
<gene>
    <name evidence="1" type="ORF">SCAZ3_03375</name>
</gene>
<dbReference type="Proteomes" id="UP000004423">
    <property type="component" value="Unassembled WGS sequence"/>
</dbReference>
<evidence type="ECO:0000313" key="1">
    <source>
        <dbReference type="EMBL" id="EIQ81433.1"/>
    </source>
</evidence>
<proteinExistence type="predicted"/>
<dbReference type="EMBL" id="AIDX01000001">
    <property type="protein sequence ID" value="EIQ81433.1"/>
    <property type="molecule type" value="Genomic_DNA"/>
</dbReference>
<name>A0AAV3FQJ9_STRCB</name>
<organism evidence="1 2">
    <name type="scientific">Streptococcus canis FSL Z3-227</name>
    <dbReference type="NCBI Taxonomy" id="482234"/>
    <lineage>
        <taxon>Bacteria</taxon>
        <taxon>Bacillati</taxon>
        <taxon>Bacillota</taxon>
        <taxon>Bacilli</taxon>
        <taxon>Lactobacillales</taxon>
        <taxon>Streptococcaceae</taxon>
        <taxon>Streptococcus</taxon>
    </lineage>
</organism>